<proteinExistence type="inferred from homology"/>
<dbReference type="RefSeq" id="WP_284330785.1">
    <property type="nucleotide sequence ID" value="NZ_BSOA01000006.1"/>
</dbReference>
<dbReference type="InterPro" id="IPR001109">
    <property type="entry name" value="Hydrogenase_HupF/HypC"/>
</dbReference>
<dbReference type="Pfam" id="PF01455">
    <property type="entry name" value="HupF_HypC"/>
    <property type="match status" value="1"/>
</dbReference>
<comment type="similarity">
    <text evidence="1">Belongs to the HupF/HypC family.</text>
</comment>
<dbReference type="PROSITE" id="PS01097">
    <property type="entry name" value="HUPF_HYPC"/>
    <property type="match status" value="1"/>
</dbReference>
<name>A0ABQ5X6W3_9GAMM</name>
<dbReference type="Gene3D" id="2.30.30.140">
    <property type="match status" value="1"/>
</dbReference>
<dbReference type="Proteomes" id="UP001156627">
    <property type="component" value="Unassembled WGS sequence"/>
</dbReference>
<dbReference type="PRINTS" id="PR00445">
    <property type="entry name" value="HUPFHYPC"/>
</dbReference>
<comment type="caution">
    <text evidence="2">The sequence shown here is derived from an EMBL/GenBank/DDBJ whole genome shotgun (WGS) entry which is preliminary data.</text>
</comment>
<dbReference type="EMBL" id="BSOA01000006">
    <property type="protein sequence ID" value="GLQ87335.1"/>
    <property type="molecule type" value="Genomic_DNA"/>
</dbReference>
<dbReference type="NCBIfam" id="TIGR00074">
    <property type="entry name" value="hypC_hupF"/>
    <property type="match status" value="1"/>
</dbReference>
<keyword evidence="3" id="KW-1185">Reference proteome</keyword>
<organism evidence="2 3">
    <name type="scientific">Dyella flagellata</name>
    <dbReference type="NCBI Taxonomy" id="1867833"/>
    <lineage>
        <taxon>Bacteria</taxon>
        <taxon>Pseudomonadati</taxon>
        <taxon>Pseudomonadota</taxon>
        <taxon>Gammaproteobacteria</taxon>
        <taxon>Lysobacterales</taxon>
        <taxon>Rhodanobacteraceae</taxon>
        <taxon>Dyella</taxon>
    </lineage>
</organism>
<evidence type="ECO:0000313" key="2">
    <source>
        <dbReference type="EMBL" id="GLQ87335.1"/>
    </source>
</evidence>
<evidence type="ECO:0000313" key="3">
    <source>
        <dbReference type="Proteomes" id="UP001156627"/>
    </source>
</evidence>
<accession>A0ABQ5X6W3</accession>
<gene>
    <name evidence="2" type="primary">hypC</name>
    <name evidence="2" type="ORF">GCM10007898_09010</name>
</gene>
<dbReference type="SUPFAM" id="SSF159127">
    <property type="entry name" value="HupF/HypC-like"/>
    <property type="match status" value="1"/>
</dbReference>
<dbReference type="InterPro" id="IPR019812">
    <property type="entry name" value="Hydgase_assmbl_chp_CS"/>
</dbReference>
<evidence type="ECO:0000256" key="1">
    <source>
        <dbReference type="ARBA" id="ARBA00006018"/>
    </source>
</evidence>
<dbReference type="PANTHER" id="PTHR35177">
    <property type="entry name" value="HYDROGENASE MATURATION FACTOR HYBG"/>
    <property type="match status" value="1"/>
</dbReference>
<protein>
    <submittedName>
        <fullName evidence="2">Hydrogenase assembly protein HupF</fullName>
    </submittedName>
</protein>
<dbReference type="PANTHER" id="PTHR35177:SF2">
    <property type="entry name" value="HYDROGENASE MATURATION FACTOR HYBG"/>
    <property type="match status" value="1"/>
</dbReference>
<sequence length="92" mass="9624">MCLGIPGKIVAITDSVQLLGVVDVGGIQRAVDLSCVAQGGEALESLLDRWVLVHVGFAMSVIDETEAQATLAVLTELGQVQEELAAMQESES</sequence>
<reference evidence="3" key="1">
    <citation type="journal article" date="2019" name="Int. J. Syst. Evol. Microbiol.">
        <title>The Global Catalogue of Microorganisms (GCM) 10K type strain sequencing project: providing services to taxonomists for standard genome sequencing and annotation.</title>
        <authorList>
            <consortium name="The Broad Institute Genomics Platform"/>
            <consortium name="The Broad Institute Genome Sequencing Center for Infectious Disease"/>
            <person name="Wu L."/>
            <person name="Ma J."/>
        </authorList>
    </citation>
    <scope>NUCLEOTIDE SEQUENCE [LARGE SCALE GENOMIC DNA]</scope>
    <source>
        <strain evidence="3">NBRC 111981</strain>
    </source>
</reference>